<feature type="region of interest" description="Disordered" evidence="3">
    <location>
        <begin position="38"/>
        <end position="83"/>
    </location>
</feature>
<feature type="non-terminal residue" evidence="5">
    <location>
        <position position="1"/>
    </location>
</feature>
<dbReference type="InterPro" id="IPR002716">
    <property type="entry name" value="PIN_dom"/>
</dbReference>
<gene>
    <name evidence="5" type="ORF">HPG69_005501</name>
</gene>
<dbReference type="AlphaFoldDB" id="A0A7J7EMP3"/>
<organism evidence="5 6">
    <name type="scientific">Diceros bicornis minor</name>
    <name type="common">South-central black rhinoceros</name>
    <dbReference type="NCBI Taxonomy" id="77932"/>
    <lineage>
        <taxon>Eukaryota</taxon>
        <taxon>Metazoa</taxon>
        <taxon>Chordata</taxon>
        <taxon>Craniata</taxon>
        <taxon>Vertebrata</taxon>
        <taxon>Euteleostomi</taxon>
        <taxon>Mammalia</taxon>
        <taxon>Eutheria</taxon>
        <taxon>Laurasiatheria</taxon>
        <taxon>Perissodactyla</taxon>
        <taxon>Rhinocerotidae</taxon>
        <taxon>Diceros</taxon>
    </lineage>
</organism>
<accession>A0A7J7EMP3</accession>
<feature type="compositionally biased region" description="Low complexity" evidence="3">
    <location>
        <begin position="65"/>
        <end position="80"/>
    </location>
</feature>
<feature type="region of interest" description="Disordered" evidence="3">
    <location>
        <begin position="260"/>
        <end position="282"/>
    </location>
</feature>
<dbReference type="EMBL" id="JACDTQ010002688">
    <property type="protein sequence ID" value="KAF5916706.1"/>
    <property type="molecule type" value="Genomic_DNA"/>
</dbReference>
<feature type="region of interest" description="Disordered" evidence="3">
    <location>
        <begin position="1"/>
        <end position="26"/>
    </location>
</feature>
<dbReference type="Gene3D" id="3.40.50.1010">
    <property type="entry name" value="5'-nuclease"/>
    <property type="match status" value="1"/>
</dbReference>
<name>A0A7J7EMP3_DICBM</name>
<comment type="similarity">
    <text evidence="1">Belongs to the SWT1 family.</text>
</comment>
<feature type="compositionally biased region" description="Basic and acidic residues" evidence="3">
    <location>
        <begin position="1"/>
        <end position="21"/>
    </location>
</feature>
<dbReference type="FunFam" id="3.40.50.1010:FF:000012">
    <property type="entry name" value="SWT1, RNA endoribonuclease homolog"/>
    <property type="match status" value="1"/>
</dbReference>
<feature type="domain" description="PIN" evidence="4">
    <location>
        <begin position="341"/>
        <end position="459"/>
    </location>
</feature>
<dbReference type="PANTHER" id="PTHR16161">
    <property type="entry name" value="TRANSCRIPTIONAL PROTEIN SWT1"/>
    <property type="match status" value="1"/>
</dbReference>
<evidence type="ECO:0000256" key="3">
    <source>
        <dbReference type="SAM" id="MobiDB-lite"/>
    </source>
</evidence>
<dbReference type="Proteomes" id="UP000551758">
    <property type="component" value="Unassembled WGS sequence"/>
</dbReference>
<evidence type="ECO:0000256" key="1">
    <source>
        <dbReference type="ARBA" id="ARBA00060839"/>
    </source>
</evidence>
<dbReference type="CDD" id="cd18727">
    <property type="entry name" value="PIN_Swt1-like"/>
    <property type="match status" value="1"/>
</dbReference>
<keyword evidence="6" id="KW-1185">Reference proteome</keyword>
<evidence type="ECO:0000313" key="6">
    <source>
        <dbReference type="Proteomes" id="UP000551758"/>
    </source>
</evidence>
<evidence type="ECO:0000313" key="5">
    <source>
        <dbReference type="EMBL" id="KAF5916706.1"/>
    </source>
</evidence>
<dbReference type="Pfam" id="PF13638">
    <property type="entry name" value="PIN_4"/>
    <property type="match status" value="1"/>
</dbReference>
<evidence type="ECO:0000256" key="2">
    <source>
        <dbReference type="ARBA" id="ARBA00074620"/>
    </source>
</evidence>
<reference evidence="5 6" key="1">
    <citation type="journal article" date="2020" name="Mol. Biol. Evol.">
        <title>Interspecific Gene Flow and the Evolution of Specialization in Black and White Rhinoceros.</title>
        <authorList>
            <person name="Moodley Y."/>
            <person name="Westbury M.V."/>
            <person name="Russo I.M."/>
            <person name="Gopalakrishnan S."/>
            <person name="Rakotoarivelo A."/>
            <person name="Olsen R.A."/>
            <person name="Prost S."/>
            <person name="Tunstall T."/>
            <person name="Ryder O.A."/>
            <person name="Dalen L."/>
            <person name="Bruford M.W."/>
        </authorList>
    </citation>
    <scope>NUCLEOTIDE SEQUENCE [LARGE SCALE GENOMIC DNA]</scope>
    <source>
        <strain evidence="5">SBR-YM</strain>
        <tissue evidence="5">Skin</tissue>
    </source>
</reference>
<dbReference type="GO" id="GO:0005634">
    <property type="term" value="C:nucleus"/>
    <property type="evidence" value="ECO:0007669"/>
    <property type="project" value="TreeGrafter"/>
</dbReference>
<dbReference type="PANTHER" id="PTHR16161:SF0">
    <property type="entry name" value="TRANSCRIPTIONAL PROTEIN SWT1"/>
    <property type="match status" value="1"/>
</dbReference>
<sequence length="459" mass="52166">LFKMSNKESCGKKDKSRRKDTTSSPNFDEEVSVLLYRLDVETDTPRKRPKISSSSQGPVKLQEASSSNNDQIISQSPSSNGTKKDICKCVDFKVKDVKLTNVRSKLDHGNKNFSSSKIAKDMKPKAEGQTNEKKWAHLLAQKEKMKERRKERYTKFRDSSEKCVLEKCKRIQFSQDYNSNKTIKEPLESRRRKISFKIPVKSHDTLQKLVEENVFSLDCNKSKTKQEKNECLEGSQVSLNLTRHKRERLFSDSTCKQTVHASSGKYHHEHQESSDSSSSENVAQMQIVEELHAARVGQSMDLPVVPPSGELTSMEIDVVEDDVHSSAGIPSNTASDKKLLIVIDTNILMNHLKFVKILKTTEISGFDTLVLIIPWVVVQELDRMKAGKLLKHAQHKAIPAVHFINDSLKNQDRKLWGQSIQLASQKLYGLSDENNDDRVLKCCLQYQELFPCSLVILCT</sequence>
<proteinExistence type="inferred from homology"/>
<evidence type="ECO:0000259" key="4">
    <source>
        <dbReference type="Pfam" id="PF13638"/>
    </source>
</evidence>
<comment type="caution">
    <text evidence="5">The sequence shown here is derived from an EMBL/GenBank/DDBJ whole genome shotgun (WGS) entry which is preliminary data.</text>
</comment>
<dbReference type="InterPro" id="IPR052626">
    <property type="entry name" value="SWT1_Regulator"/>
</dbReference>
<protein>
    <recommendedName>
        <fullName evidence="2">Transcriptional protein SWT1</fullName>
    </recommendedName>
</protein>